<evidence type="ECO:0000256" key="1">
    <source>
        <dbReference type="SAM" id="MobiDB-lite"/>
    </source>
</evidence>
<dbReference type="AlphaFoldDB" id="A0A560KD60"/>
<dbReference type="Gene3D" id="3.40.50.11290">
    <property type="match status" value="1"/>
</dbReference>
<accession>A0A560KD60</accession>
<evidence type="ECO:0000259" key="3">
    <source>
        <dbReference type="Pfam" id="PF14403"/>
    </source>
</evidence>
<sequence>MAEQDLAEPVSQQPPEQPSLFSDAGDLGYGTGPIFDEMVTGTGQLRAHWQQFFAAHGPFTPEQMAARWAAARQRLFLNGVTFNSYRDPQGTERPWPLDPVPLLLSAREWQAISAGLVQRATLVEKVLEDFYGPQTLLSDGAIPPSLLYADPGYLRACQGMEVPGGRRLVLFAADLVRDGDGQWRVLTCRTEAPTGVGYALENRAVLSQTLADPFRACNVERLSPFFEALRAAVARAAPQHSGVDGHPRAVLLTPGPFNEAYFEHAYLARHLRMTLAEGADMVVRDQAVYLKTLAGLERVDVILHRVDDAFCDPLELRVDSALGVPGLLQAVRAGSVAVVNALGSGMAESMALLSHMPALSRRLLGEDLLLPNVPTYWGGDTEQREALLAQLNRMVMRPAFSSLPGHVANGPDLDEAARGDLAARIRARPQDWAGQLPVAPSTAPLWRDGRVEPRPLVVRAFLCASGDGGWTVMPGGLVRISADARHAAVSLQEGAGSKDLWIVGAEPPGTIRRLISAPDGAREPSPVPGNLPSRAADHLFWVGRYAERAASAVRLLRGATLRLSDDSRPAAREELSPLLRLMGRATLIPQEIAQLPDSDAVRGMRQALEIAVDPANPGSLVATTGRLRRAMGSVRDRLPLDSRQILGRLDVLGTRLAKADRAALAVLLGDFSQVLAAQTGLELDSMPRGAGWRFLVLGRRLERAIDAVERLQASGIAHERPDAATQEVLLELAEAGPAYRERFPVGVQREAALSLLLTDPEHPHSLLFQLETIRRQVSRLPSLPAFGAAGGADPLMRLADLVAQASYRVQDLALTRDMGLLSATLFQLGWALPDMSNLLSQAYFSHVRARAA</sequence>
<comment type="caution">
    <text evidence="4">The sequence shown here is derived from an EMBL/GenBank/DDBJ whole genome shotgun (WGS) entry which is preliminary data.</text>
</comment>
<dbReference type="Pfam" id="PF04168">
    <property type="entry name" value="Alpha-E"/>
    <property type="match status" value="1"/>
</dbReference>
<feature type="region of interest" description="Disordered" evidence="1">
    <location>
        <begin position="1"/>
        <end position="23"/>
    </location>
</feature>
<dbReference type="RefSeq" id="WP_246134248.1">
    <property type="nucleotide sequence ID" value="NZ_VITV01000002.1"/>
</dbReference>
<feature type="domain" description="DUF403" evidence="2">
    <location>
        <begin position="531"/>
        <end position="844"/>
    </location>
</feature>
<reference evidence="4 5" key="1">
    <citation type="submission" date="2019-06" db="EMBL/GenBank/DDBJ databases">
        <title>Genomic Encyclopedia of Type Strains, Phase IV (KMG-V): Genome sequencing to study the core and pangenomes of soil and plant-associated prokaryotes.</title>
        <authorList>
            <person name="Whitman W."/>
        </authorList>
    </citation>
    <scope>NUCLEOTIDE SEQUENCE [LARGE SCALE GENOMIC DNA]</scope>
    <source>
        <strain evidence="4 5">BR 12005</strain>
    </source>
</reference>
<dbReference type="InterPro" id="IPR051680">
    <property type="entry name" value="ATP-dep_Glu-Cys_Ligase-2"/>
</dbReference>
<gene>
    <name evidence="4" type="ORF">FBZ87_102306</name>
</gene>
<dbReference type="SUPFAM" id="SSF56059">
    <property type="entry name" value="Glutathione synthetase ATP-binding domain-like"/>
    <property type="match status" value="1"/>
</dbReference>
<name>A0A560KD60_9PROT</name>
<dbReference type="PANTHER" id="PTHR34595:SF2">
    <property type="entry name" value="BLR2978 PROTEIN"/>
    <property type="match status" value="1"/>
</dbReference>
<dbReference type="EMBL" id="VITV01000002">
    <property type="protein sequence ID" value="TWB79884.1"/>
    <property type="molecule type" value="Genomic_DNA"/>
</dbReference>
<dbReference type="InterPro" id="IPR025841">
    <property type="entry name" value="CP_ATPgrasp_2"/>
</dbReference>
<proteinExistence type="predicted"/>
<feature type="domain" description="Circularly permuted ATP-grasp type 2" evidence="3">
    <location>
        <begin position="101"/>
        <end position="480"/>
    </location>
</feature>
<dbReference type="PANTHER" id="PTHR34595">
    <property type="entry name" value="BLR5612 PROTEIN"/>
    <property type="match status" value="1"/>
</dbReference>
<evidence type="ECO:0000259" key="2">
    <source>
        <dbReference type="Pfam" id="PF04168"/>
    </source>
</evidence>
<dbReference type="Proteomes" id="UP000320516">
    <property type="component" value="Unassembled WGS sequence"/>
</dbReference>
<organism evidence="4 5">
    <name type="scientific">Nitrospirillum amazonense</name>
    <dbReference type="NCBI Taxonomy" id="28077"/>
    <lineage>
        <taxon>Bacteria</taxon>
        <taxon>Pseudomonadati</taxon>
        <taxon>Pseudomonadota</taxon>
        <taxon>Alphaproteobacteria</taxon>
        <taxon>Rhodospirillales</taxon>
        <taxon>Azospirillaceae</taxon>
        <taxon>Nitrospirillum</taxon>
    </lineage>
</organism>
<protein>
    <submittedName>
        <fullName evidence="4">Putative circularly permuted ATP-grasp superfamily protein</fullName>
    </submittedName>
</protein>
<evidence type="ECO:0000313" key="4">
    <source>
        <dbReference type="EMBL" id="TWB79884.1"/>
    </source>
</evidence>
<evidence type="ECO:0000313" key="5">
    <source>
        <dbReference type="Proteomes" id="UP000320516"/>
    </source>
</evidence>
<dbReference type="Pfam" id="PF14403">
    <property type="entry name" value="CP_ATPgrasp_2"/>
    <property type="match status" value="1"/>
</dbReference>
<dbReference type="InterPro" id="IPR007296">
    <property type="entry name" value="DUF403"/>
</dbReference>
<dbReference type="Gene3D" id="3.30.1490.270">
    <property type="match status" value="1"/>
</dbReference>